<comment type="caution">
    <text evidence="2">The sequence shown here is derived from an EMBL/GenBank/DDBJ whole genome shotgun (WGS) entry which is preliminary data.</text>
</comment>
<organism evidence="2 3">
    <name type="scientific">Candidatus Thiothrix phosphatis</name>
    <dbReference type="NCBI Taxonomy" id="3112415"/>
    <lineage>
        <taxon>Bacteria</taxon>
        <taxon>Pseudomonadati</taxon>
        <taxon>Pseudomonadota</taxon>
        <taxon>Gammaproteobacteria</taxon>
        <taxon>Thiotrichales</taxon>
        <taxon>Thiotrichaceae</taxon>
        <taxon>Thiothrix</taxon>
    </lineage>
</organism>
<dbReference type="RefSeq" id="WP_324694552.1">
    <property type="nucleotide sequence ID" value="NZ_JAYMYJ010000090.1"/>
</dbReference>
<dbReference type="Proteomes" id="UP001308005">
    <property type="component" value="Unassembled WGS sequence"/>
</dbReference>
<dbReference type="SUPFAM" id="SSF53300">
    <property type="entry name" value="vWA-like"/>
    <property type="match status" value="1"/>
</dbReference>
<dbReference type="SMART" id="SM00327">
    <property type="entry name" value="VWA"/>
    <property type="match status" value="1"/>
</dbReference>
<dbReference type="Pfam" id="PF13519">
    <property type="entry name" value="VWA_2"/>
    <property type="match status" value="1"/>
</dbReference>
<keyword evidence="3" id="KW-1185">Reference proteome</keyword>
<dbReference type="InterPro" id="IPR002035">
    <property type="entry name" value="VWF_A"/>
</dbReference>
<reference evidence="2 3" key="2">
    <citation type="submission" date="2024-01" db="EMBL/GenBank/DDBJ databases">
        <authorList>
            <person name="Xie X."/>
        </authorList>
    </citation>
    <scope>NUCLEOTIDE SEQUENCE [LARGE SCALE GENOMIC DNA]</scope>
    <source>
        <strain evidence="2">SCUT-1</strain>
    </source>
</reference>
<dbReference type="Gene3D" id="3.40.50.410">
    <property type="entry name" value="von Willebrand factor, type A domain"/>
    <property type="match status" value="1"/>
</dbReference>
<protein>
    <submittedName>
        <fullName evidence="2">VWA domain-containing protein</fullName>
    </submittedName>
</protein>
<dbReference type="PROSITE" id="PS50234">
    <property type="entry name" value="VWFA"/>
    <property type="match status" value="1"/>
</dbReference>
<evidence type="ECO:0000259" key="1">
    <source>
        <dbReference type="PROSITE" id="PS50234"/>
    </source>
</evidence>
<evidence type="ECO:0000313" key="3">
    <source>
        <dbReference type="Proteomes" id="UP001308005"/>
    </source>
</evidence>
<dbReference type="EMBL" id="JAYMYJ010000090">
    <property type="protein sequence ID" value="MEB4591156.1"/>
    <property type="molecule type" value="Genomic_DNA"/>
</dbReference>
<feature type="domain" description="VWFA" evidence="1">
    <location>
        <begin position="34"/>
        <end position="208"/>
    </location>
</feature>
<reference evidence="3" key="1">
    <citation type="submission" date="2023-07" db="EMBL/GenBank/DDBJ databases">
        <title>The carbon used by Thiothrix.</title>
        <authorList>
            <person name="Chen L."/>
        </authorList>
    </citation>
    <scope>NUCLEOTIDE SEQUENCE [LARGE SCALE GENOMIC DNA]</scope>
</reference>
<sequence>MDSGLSKILKTISFVIAIMAGATPVHPLAAEPTGLVIVLDASNSMWGKAGDTHKIVLARNGLHTLLMQQPETSAIGLVTYGNHRKSACNDINVIASPGEMDAPALSQKINSIAPYGRSPISAALGQAANLLDGSGDILLVSDGPESCGGDPCATAEHLKTTHPDIHIHVLSLQDTENSSLRCLAETSGGRFARIQDAGQFAGQLRQTLQTTEQTHATPPDKTSGILRLSAGANGHETNLPASFLIYSGDGDYITEFTARTEASQPLPPGDYQVSMLWKTIKQVKTIHINPGQTIDQHFDLGPMGTLLLEAQGSQQQAVDANFTLYSPADDYLSGHLFKSKISDTLPIGSYRIKASFGKETQEARLEVTADAETSHTFQFSTLQ</sequence>
<name>A0ABU6CX55_9GAMM</name>
<proteinExistence type="predicted"/>
<dbReference type="InterPro" id="IPR036465">
    <property type="entry name" value="vWFA_dom_sf"/>
</dbReference>
<gene>
    <name evidence="2" type="ORF">VSS37_09220</name>
</gene>
<accession>A0ABU6CX55</accession>
<evidence type="ECO:0000313" key="2">
    <source>
        <dbReference type="EMBL" id="MEB4591156.1"/>
    </source>
</evidence>